<sequence>MLEPTTGEQRREAHAFYVARGFGRPALRFGRSLDEAGTRL</sequence>
<dbReference type="RefSeq" id="WP_343897507.1">
    <property type="nucleotide sequence ID" value="NZ_BAAAFZ010000074.1"/>
</dbReference>
<protein>
    <recommendedName>
        <fullName evidence="3">GNAT family N-acetyltransferase</fullName>
    </recommendedName>
</protein>
<gene>
    <name evidence="1" type="ORF">GCM10009416_43360</name>
</gene>
<evidence type="ECO:0000313" key="2">
    <source>
        <dbReference type="Proteomes" id="UP001501588"/>
    </source>
</evidence>
<comment type="caution">
    <text evidence="1">The sequence shown here is derived from an EMBL/GenBank/DDBJ whole genome shotgun (WGS) entry which is preliminary data.</text>
</comment>
<keyword evidence="2" id="KW-1185">Reference proteome</keyword>
<evidence type="ECO:0008006" key="3">
    <source>
        <dbReference type="Google" id="ProtNLM"/>
    </source>
</evidence>
<name>A0ABP3R514_9PROT</name>
<dbReference type="Proteomes" id="UP001501588">
    <property type="component" value="Unassembled WGS sequence"/>
</dbReference>
<organism evidence="1 2">
    <name type="scientific">Craurococcus roseus</name>
    <dbReference type="NCBI Taxonomy" id="77585"/>
    <lineage>
        <taxon>Bacteria</taxon>
        <taxon>Pseudomonadati</taxon>
        <taxon>Pseudomonadota</taxon>
        <taxon>Alphaproteobacteria</taxon>
        <taxon>Acetobacterales</taxon>
        <taxon>Acetobacteraceae</taxon>
        <taxon>Craurococcus</taxon>
    </lineage>
</organism>
<dbReference type="EMBL" id="BAAAFZ010000074">
    <property type="protein sequence ID" value="GAA0600740.1"/>
    <property type="molecule type" value="Genomic_DNA"/>
</dbReference>
<evidence type="ECO:0000313" key="1">
    <source>
        <dbReference type="EMBL" id="GAA0600740.1"/>
    </source>
</evidence>
<proteinExistence type="predicted"/>
<accession>A0ABP3R514</accession>
<reference evidence="2" key="1">
    <citation type="journal article" date="2019" name="Int. J. Syst. Evol. Microbiol.">
        <title>The Global Catalogue of Microorganisms (GCM) 10K type strain sequencing project: providing services to taxonomists for standard genome sequencing and annotation.</title>
        <authorList>
            <consortium name="The Broad Institute Genomics Platform"/>
            <consortium name="The Broad Institute Genome Sequencing Center for Infectious Disease"/>
            <person name="Wu L."/>
            <person name="Ma J."/>
        </authorList>
    </citation>
    <scope>NUCLEOTIDE SEQUENCE [LARGE SCALE GENOMIC DNA]</scope>
    <source>
        <strain evidence="2">JCM 9933</strain>
    </source>
</reference>